<organism evidence="3 4">
    <name type="scientific">Triparma laevis f. inornata</name>
    <dbReference type="NCBI Taxonomy" id="1714386"/>
    <lineage>
        <taxon>Eukaryota</taxon>
        <taxon>Sar</taxon>
        <taxon>Stramenopiles</taxon>
        <taxon>Ochrophyta</taxon>
        <taxon>Bolidophyceae</taxon>
        <taxon>Parmales</taxon>
        <taxon>Triparmaceae</taxon>
        <taxon>Triparma</taxon>
    </lineage>
</organism>
<dbReference type="PANTHER" id="PTHR13271:SF137">
    <property type="entry name" value="SET DOMAIN-CONTAINING PROTEIN"/>
    <property type="match status" value="1"/>
</dbReference>
<evidence type="ECO:0000256" key="2">
    <source>
        <dbReference type="SAM" id="Phobius"/>
    </source>
</evidence>
<dbReference type="EMBL" id="BLQM01000297">
    <property type="protein sequence ID" value="GMH81281.1"/>
    <property type="molecule type" value="Genomic_DNA"/>
</dbReference>
<keyword evidence="2" id="KW-0812">Transmembrane</keyword>
<dbReference type="Gene3D" id="3.90.1410.10">
    <property type="entry name" value="set domain protein methyltransferase, domain 1"/>
    <property type="match status" value="1"/>
</dbReference>
<protein>
    <recommendedName>
        <fullName evidence="5">SET domain-containing protein</fullName>
    </recommendedName>
</protein>
<feature type="region of interest" description="Disordered" evidence="1">
    <location>
        <begin position="628"/>
        <end position="651"/>
    </location>
</feature>
<feature type="transmembrane region" description="Helical" evidence="2">
    <location>
        <begin position="41"/>
        <end position="61"/>
    </location>
</feature>
<accession>A0A9W7B051</accession>
<keyword evidence="2" id="KW-0472">Membrane</keyword>
<dbReference type="Proteomes" id="UP001162640">
    <property type="component" value="Unassembled WGS sequence"/>
</dbReference>
<comment type="caution">
    <text evidence="3">The sequence shown here is derived from an EMBL/GenBank/DDBJ whole genome shotgun (WGS) entry which is preliminary data.</text>
</comment>
<dbReference type="GO" id="GO:0016279">
    <property type="term" value="F:protein-lysine N-methyltransferase activity"/>
    <property type="evidence" value="ECO:0007669"/>
    <property type="project" value="TreeGrafter"/>
</dbReference>
<dbReference type="PANTHER" id="PTHR13271">
    <property type="entry name" value="UNCHARACTERIZED PUTATIVE METHYLTRANSFERASE"/>
    <property type="match status" value="1"/>
</dbReference>
<evidence type="ECO:0000313" key="4">
    <source>
        <dbReference type="Proteomes" id="UP001162640"/>
    </source>
</evidence>
<evidence type="ECO:0008006" key="5">
    <source>
        <dbReference type="Google" id="ProtNLM"/>
    </source>
</evidence>
<name>A0A9W7B051_9STRA</name>
<proteinExistence type="predicted"/>
<dbReference type="InterPro" id="IPR050600">
    <property type="entry name" value="SETD3_SETD6_MTase"/>
</dbReference>
<sequence length="800" mass="90389">MSGSTVTGTNPPPTPTPNPNNDAAITSDLTTRRWSYHSLSIFHVLIPLTLTFLYLSAYSVFSDGPVHEVYRGRKMGPPLRVPAHDLLMNWAEAACDTTIPQNIYIPPFPVLSPTPFMDVKSPPPLPLLFPFSLLRDFSSWLFGDTYPRSTLQQFVGNNPPYYMLKRHLSSGYYGATPEISPGKNGIFGSAGRWLSTPNRILRQFRWFLTPFLSEAHKNARERQIKSNSDPYILSGGGRGVYLAYPSDKETILSIPPKCHVTADYTINSLFTAAQDLLNSPDPPAVASGQTRTAPYLTASAGVMHPQKSIKATGIPKVKDVISNLAFSLSPLDDALIIAVWLARERWLGADSEWAPYIRTLPGVQNLSLEEWERVVKKFEGKQKRFGSEKQNPKKSSFTRKMPTAEELFLNENPPPPQSCGWMIDQKHLKTALQKLHEKTGNKLDGWERETIGVRDYVELIAAGMAENVGWIVTGGIPAKDGLVAGEMVKVEPWDPTVQREGITVTEMLMWAICTVTNRGIAGLEHNEIKQPPTNDLYRQFRTHFEDMSLKKGHDQPPKPARVRLVPIMDMVNHDSDSVGYVELDTKHPPTSTANRSNSRRKWNATILEISGPHVPEYPLKSIFDDRSDATIPIRSDTQPSGGASKIRDPENDIRLSDENLTSLRRYYNSTTHYAKENETPGTFVIYRTSPTQTGELQINYNSDGFSFLDWFLHFGFIPSSHHREYLMTQNTLGSYNVHPVNRNEFKGFDGDRYEEHEEVVMIEKGQPDRNGRIFELQEERSKRWRRERGVEEDAVIVDEY</sequence>
<evidence type="ECO:0000313" key="3">
    <source>
        <dbReference type="EMBL" id="GMH81281.1"/>
    </source>
</evidence>
<reference evidence="4" key="1">
    <citation type="journal article" date="2023" name="Commun. Biol.">
        <title>Genome analysis of Parmales, the sister group of diatoms, reveals the evolutionary specialization of diatoms from phago-mixotrophs to photoautotrophs.</title>
        <authorList>
            <person name="Ban H."/>
            <person name="Sato S."/>
            <person name="Yoshikawa S."/>
            <person name="Yamada K."/>
            <person name="Nakamura Y."/>
            <person name="Ichinomiya M."/>
            <person name="Sato N."/>
            <person name="Blanc-Mathieu R."/>
            <person name="Endo H."/>
            <person name="Kuwata A."/>
            <person name="Ogata H."/>
        </authorList>
    </citation>
    <scope>NUCLEOTIDE SEQUENCE [LARGE SCALE GENOMIC DNA]</scope>
</reference>
<gene>
    <name evidence="3" type="ORF">TL16_g08880</name>
</gene>
<dbReference type="AlphaFoldDB" id="A0A9W7B051"/>
<evidence type="ECO:0000256" key="1">
    <source>
        <dbReference type="SAM" id="MobiDB-lite"/>
    </source>
</evidence>
<feature type="region of interest" description="Disordered" evidence="1">
    <location>
        <begin position="1"/>
        <end position="22"/>
    </location>
</feature>
<keyword evidence="2" id="KW-1133">Transmembrane helix</keyword>